<organism evidence="2">
    <name type="scientific">Arundo donax</name>
    <name type="common">Giant reed</name>
    <name type="synonym">Donax arundinaceus</name>
    <dbReference type="NCBI Taxonomy" id="35708"/>
    <lineage>
        <taxon>Eukaryota</taxon>
        <taxon>Viridiplantae</taxon>
        <taxon>Streptophyta</taxon>
        <taxon>Embryophyta</taxon>
        <taxon>Tracheophyta</taxon>
        <taxon>Spermatophyta</taxon>
        <taxon>Magnoliopsida</taxon>
        <taxon>Liliopsida</taxon>
        <taxon>Poales</taxon>
        <taxon>Poaceae</taxon>
        <taxon>PACMAD clade</taxon>
        <taxon>Arundinoideae</taxon>
        <taxon>Arundineae</taxon>
        <taxon>Arundo</taxon>
    </lineage>
</organism>
<evidence type="ECO:0000256" key="1">
    <source>
        <dbReference type="SAM" id="MobiDB-lite"/>
    </source>
</evidence>
<dbReference type="EMBL" id="GBRH01270121">
    <property type="protein sequence ID" value="JAD27774.1"/>
    <property type="molecule type" value="Transcribed_RNA"/>
</dbReference>
<name>A0A0A8YMF1_ARUDO</name>
<feature type="compositionally biased region" description="Basic and acidic residues" evidence="1">
    <location>
        <begin position="59"/>
        <end position="73"/>
    </location>
</feature>
<dbReference type="AlphaFoldDB" id="A0A0A8YMF1"/>
<sequence>MSLHGNCRHLLDRSASATYKRDPEPELRHTTPLSPSSARRVVDEEPEEEQAELGDFTFEPERVGDNNKEKDPDFTDDGEADA</sequence>
<accession>A0A0A8YMF1</accession>
<reference evidence="2" key="2">
    <citation type="journal article" date="2015" name="Data Brief">
        <title>Shoot transcriptome of the giant reed, Arundo donax.</title>
        <authorList>
            <person name="Barrero R.A."/>
            <person name="Guerrero F.D."/>
            <person name="Moolhuijzen P."/>
            <person name="Goolsby J.A."/>
            <person name="Tidwell J."/>
            <person name="Bellgard S.E."/>
            <person name="Bellgard M.I."/>
        </authorList>
    </citation>
    <scope>NUCLEOTIDE SEQUENCE</scope>
    <source>
        <tissue evidence="2">Shoot tissue taken approximately 20 cm above the soil surface</tissue>
    </source>
</reference>
<reference evidence="2" key="1">
    <citation type="submission" date="2014-09" db="EMBL/GenBank/DDBJ databases">
        <authorList>
            <person name="Magalhaes I.L.F."/>
            <person name="Oliveira U."/>
            <person name="Santos F.R."/>
            <person name="Vidigal T.H.D.A."/>
            <person name="Brescovit A.D."/>
            <person name="Santos A.J."/>
        </authorList>
    </citation>
    <scope>NUCLEOTIDE SEQUENCE</scope>
    <source>
        <tissue evidence="2">Shoot tissue taken approximately 20 cm above the soil surface</tissue>
    </source>
</reference>
<evidence type="ECO:0000313" key="2">
    <source>
        <dbReference type="EMBL" id="JAD27774.1"/>
    </source>
</evidence>
<feature type="compositionally biased region" description="Basic and acidic residues" evidence="1">
    <location>
        <begin position="19"/>
        <end position="29"/>
    </location>
</feature>
<proteinExistence type="predicted"/>
<protein>
    <submittedName>
        <fullName evidence="2">Uncharacterized protein</fullName>
    </submittedName>
</protein>
<feature type="region of interest" description="Disordered" evidence="1">
    <location>
        <begin position="1"/>
        <end position="82"/>
    </location>
</feature>